<keyword evidence="2" id="KW-1185">Reference proteome</keyword>
<comment type="caution">
    <text evidence="1">The sequence shown here is derived from an EMBL/GenBank/DDBJ whole genome shotgun (WGS) entry which is preliminary data.</text>
</comment>
<reference evidence="1 2" key="1">
    <citation type="submission" date="2017-11" db="EMBL/GenBank/DDBJ databases">
        <title>De-novo sequencing of pomegranate (Punica granatum L.) genome.</title>
        <authorList>
            <person name="Akparov Z."/>
            <person name="Amiraslanov A."/>
            <person name="Hajiyeva S."/>
            <person name="Abbasov M."/>
            <person name="Kaur K."/>
            <person name="Hamwieh A."/>
            <person name="Solovyev V."/>
            <person name="Salamov A."/>
            <person name="Braich B."/>
            <person name="Kosarev P."/>
            <person name="Mahmoud A."/>
            <person name="Hajiyev E."/>
            <person name="Babayeva S."/>
            <person name="Izzatullayeva V."/>
            <person name="Mammadov A."/>
            <person name="Mammadov A."/>
            <person name="Sharifova S."/>
            <person name="Ojaghi J."/>
            <person name="Eynullazada K."/>
            <person name="Bayramov B."/>
            <person name="Abdulazimova A."/>
            <person name="Shahmuradov I."/>
        </authorList>
    </citation>
    <scope>NUCLEOTIDE SEQUENCE [LARGE SCALE GENOMIC DNA]</scope>
    <source>
        <strain evidence="2">cv. AG2017</strain>
        <tissue evidence="1">Leaf</tissue>
    </source>
</reference>
<protein>
    <submittedName>
        <fullName evidence="1">Uncharacterized protein</fullName>
    </submittedName>
</protein>
<evidence type="ECO:0000313" key="2">
    <source>
        <dbReference type="Proteomes" id="UP000233551"/>
    </source>
</evidence>
<sequence>PAQRFRGRILARLSQIRSKVHQSGPLSPIRMKSHTVSPVWMVDCVTLGLARSKSPQLSPVAHLLSLSPFLLPLSL</sequence>
<proteinExistence type="predicted"/>
<dbReference type="Proteomes" id="UP000233551">
    <property type="component" value="Unassembled WGS sequence"/>
</dbReference>
<accession>A0A2I0HFS2</accession>
<feature type="non-terminal residue" evidence="1">
    <location>
        <position position="75"/>
    </location>
</feature>
<dbReference type="EMBL" id="PGOL01034349">
    <property type="protein sequence ID" value="PKI26230.1"/>
    <property type="molecule type" value="Genomic_DNA"/>
</dbReference>
<feature type="non-terminal residue" evidence="1">
    <location>
        <position position="1"/>
    </location>
</feature>
<gene>
    <name evidence="1" type="ORF">CRG98_049081</name>
</gene>
<evidence type="ECO:0000313" key="1">
    <source>
        <dbReference type="EMBL" id="PKI26230.1"/>
    </source>
</evidence>
<dbReference type="AlphaFoldDB" id="A0A2I0HFS2"/>
<organism evidence="1 2">
    <name type="scientific">Punica granatum</name>
    <name type="common">Pomegranate</name>
    <dbReference type="NCBI Taxonomy" id="22663"/>
    <lineage>
        <taxon>Eukaryota</taxon>
        <taxon>Viridiplantae</taxon>
        <taxon>Streptophyta</taxon>
        <taxon>Embryophyta</taxon>
        <taxon>Tracheophyta</taxon>
        <taxon>Spermatophyta</taxon>
        <taxon>Magnoliopsida</taxon>
        <taxon>eudicotyledons</taxon>
        <taxon>Gunneridae</taxon>
        <taxon>Pentapetalae</taxon>
        <taxon>rosids</taxon>
        <taxon>malvids</taxon>
        <taxon>Myrtales</taxon>
        <taxon>Lythraceae</taxon>
        <taxon>Punica</taxon>
    </lineage>
</organism>
<name>A0A2I0HFS2_PUNGR</name>